<dbReference type="AlphaFoldDB" id="A0AAN8TUG5"/>
<protein>
    <recommendedName>
        <fullName evidence="1">DUF4283 domain-containing protein</fullName>
    </recommendedName>
</protein>
<sequence>MAAAASPQSQTVGKSNLNNTYASLMNYNPTALTKTILKPIQLIHGEPTVRFTFKELDEYVVEEGLHLAVIMKLPYGAPSLHELRKLIPKQLVIKGRCLIGSLAARHLLIRCYLYEDFCSVLSKQFGYLQFNGEQHLFRNFSWTQNFNPKEETSKALAWISLPDLPPNLFARRPLLSIASAIGAKVQEGFLVPGPEVQLLNISGKSLADAPKTSDKVQGYQEGDTCVISCEDQVGPNAGRVLDRNSIATSKFENSEQQTCQTEVAQQLSYNATEKESVTATGVVRVGSEPANTTNDKIEIQEKTTNSKAFVVVSQVASEKLLTEDVAINTAATFVAQIKEHVQSKIVDKAGLTVDVGAQISSPGASLIKPHVTPKLNMVNSHALPIVSISQATSTNNLITSSRQKGVTSES</sequence>
<evidence type="ECO:0000313" key="3">
    <source>
        <dbReference type="Proteomes" id="UP001371456"/>
    </source>
</evidence>
<dbReference type="Proteomes" id="UP001371456">
    <property type="component" value="Unassembled WGS sequence"/>
</dbReference>
<keyword evidence="3" id="KW-1185">Reference proteome</keyword>
<reference evidence="2 3" key="1">
    <citation type="submission" date="2024-02" db="EMBL/GenBank/DDBJ databases">
        <title>de novo genome assembly of Solanum bulbocastanum strain 11H21.</title>
        <authorList>
            <person name="Hosaka A.J."/>
        </authorList>
    </citation>
    <scope>NUCLEOTIDE SEQUENCE [LARGE SCALE GENOMIC DNA]</scope>
    <source>
        <tissue evidence="2">Young leaves</tissue>
    </source>
</reference>
<evidence type="ECO:0000259" key="1">
    <source>
        <dbReference type="Pfam" id="PF14111"/>
    </source>
</evidence>
<feature type="domain" description="DUF4283" evidence="1">
    <location>
        <begin position="63"/>
        <end position="150"/>
    </location>
</feature>
<proteinExistence type="predicted"/>
<dbReference type="InterPro" id="IPR025558">
    <property type="entry name" value="DUF4283"/>
</dbReference>
<dbReference type="EMBL" id="JBANQN010000004">
    <property type="protein sequence ID" value="KAK6791687.1"/>
    <property type="molecule type" value="Genomic_DNA"/>
</dbReference>
<dbReference type="PANTHER" id="PTHR31286">
    <property type="entry name" value="GLYCINE-RICH CELL WALL STRUCTURAL PROTEIN 1.8-LIKE"/>
    <property type="match status" value="1"/>
</dbReference>
<evidence type="ECO:0000313" key="2">
    <source>
        <dbReference type="EMBL" id="KAK6791687.1"/>
    </source>
</evidence>
<organism evidence="2 3">
    <name type="scientific">Solanum bulbocastanum</name>
    <name type="common">Wild potato</name>
    <dbReference type="NCBI Taxonomy" id="147425"/>
    <lineage>
        <taxon>Eukaryota</taxon>
        <taxon>Viridiplantae</taxon>
        <taxon>Streptophyta</taxon>
        <taxon>Embryophyta</taxon>
        <taxon>Tracheophyta</taxon>
        <taxon>Spermatophyta</taxon>
        <taxon>Magnoliopsida</taxon>
        <taxon>eudicotyledons</taxon>
        <taxon>Gunneridae</taxon>
        <taxon>Pentapetalae</taxon>
        <taxon>asterids</taxon>
        <taxon>lamiids</taxon>
        <taxon>Solanales</taxon>
        <taxon>Solanaceae</taxon>
        <taxon>Solanoideae</taxon>
        <taxon>Solaneae</taxon>
        <taxon>Solanum</taxon>
    </lineage>
</organism>
<name>A0AAN8TUG5_SOLBU</name>
<dbReference type="PANTHER" id="PTHR31286:SF104">
    <property type="entry name" value="PEROXIDASE"/>
    <property type="match status" value="1"/>
</dbReference>
<accession>A0AAN8TUG5</accession>
<gene>
    <name evidence="2" type="ORF">RDI58_010768</name>
</gene>
<comment type="caution">
    <text evidence="2">The sequence shown here is derived from an EMBL/GenBank/DDBJ whole genome shotgun (WGS) entry which is preliminary data.</text>
</comment>
<dbReference type="InterPro" id="IPR040256">
    <property type="entry name" value="At4g02000-like"/>
</dbReference>
<dbReference type="Pfam" id="PF14111">
    <property type="entry name" value="DUF4283"/>
    <property type="match status" value="1"/>
</dbReference>